<comment type="caution">
    <text evidence="2">The sequence shown here is derived from an EMBL/GenBank/DDBJ whole genome shotgun (WGS) entry which is preliminary data.</text>
</comment>
<accession>A0A0W7TS23</accession>
<sequence length="115" mass="13037">MPKEREKESFASLGDDIKAARQVLNISRRELAKMVNIDPRYLANIENSGSLPVFYQLVKICKLPVERYFFPEAGEQDDPERQRTAHKLSLCPKQYLLVIEGTIDGAIGIEEAEDA</sequence>
<dbReference type="PROSITE" id="PS50943">
    <property type="entry name" value="HTH_CROC1"/>
    <property type="match status" value="1"/>
</dbReference>
<dbReference type="SMART" id="SM00530">
    <property type="entry name" value="HTH_XRE"/>
    <property type="match status" value="1"/>
</dbReference>
<evidence type="ECO:0000313" key="3">
    <source>
        <dbReference type="Proteomes" id="UP000053433"/>
    </source>
</evidence>
<gene>
    <name evidence="2" type="ORF">ASJ35_07530</name>
</gene>
<dbReference type="Gene3D" id="1.10.260.40">
    <property type="entry name" value="lambda repressor-like DNA-binding domains"/>
    <property type="match status" value="1"/>
</dbReference>
<dbReference type="AlphaFoldDB" id="A0A0W7TS23"/>
<name>A0A0W7TS23_9FIRM</name>
<dbReference type="InterPro" id="IPR001387">
    <property type="entry name" value="Cro/C1-type_HTH"/>
</dbReference>
<evidence type="ECO:0000259" key="1">
    <source>
        <dbReference type="PROSITE" id="PS50943"/>
    </source>
</evidence>
<organism evidence="2 3">
    <name type="scientific">Ruthenibacterium lactatiformans</name>
    <dbReference type="NCBI Taxonomy" id="1550024"/>
    <lineage>
        <taxon>Bacteria</taxon>
        <taxon>Bacillati</taxon>
        <taxon>Bacillota</taxon>
        <taxon>Clostridia</taxon>
        <taxon>Eubacteriales</taxon>
        <taxon>Oscillospiraceae</taxon>
        <taxon>Ruthenibacterium</taxon>
    </lineage>
</organism>
<dbReference type="RefSeq" id="WP_023042334.1">
    <property type="nucleotide sequence ID" value="NZ_LMUA01000008.1"/>
</dbReference>
<dbReference type="Proteomes" id="UP000053433">
    <property type="component" value="Unassembled WGS sequence"/>
</dbReference>
<evidence type="ECO:0000313" key="2">
    <source>
        <dbReference type="EMBL" id="KUE76581.1"/>
    </source>
</evidence>
<dbReference type="Pfam" id="PF01381">
    <property type="entry name" value="HTH_3"/>
    <property type="match status" value="1"/>
</dbReference>
<dbReference type="CDD" id="cd00093">
    <property type="entry name" value="HTH_XRE"/>
    <property type="match status" value="1"/>
</dbReference>
<dbReference type="GO" id="GO:0003677">
    <property type="term" value="F:DNA binding"/>
    <property type="evidence" value="ECO:0007669"/>
    <property type="project" value="UniProtKB-KW"/>
</dbReference>
<dbReference type="SUPFAM" id="SSF47413">
    <property type="entry name" value="lambda repressor-like DNA-binding domains"/>
    <property type="match status" value="1"/>
</dbReference>
<protein>
    <submittedName>
        <fullName evidence="2">DNA-binding protein</fullName>
    </submittedName>
</protein>
<dbReference type="EMBL" id="LMUA01000008">
    <property type="protein sequence ID" value="KUE76581.1"/>
    <property type="molecule type" value="Genomic_DNA"/>
</dbReference>
<keyword evidence="2" id="KW-0238">DNA-binding</keyword>
<feature type="domain" description="HTH cro/C1-type" evidence="1">
    <location>
        <begin position="17"/>
        <end position="70"/>
    </location>
</feature>
<dbReference type="InterPro" id="IPR010982">
    <property type="entry name" value="Lambda_DNA-bd_dom_sf"/>
</dbReference>
<reference evidence="2 3" key="1">
    <citation type="submission" date="2015-10" db="EMBL/GenBank/DDBJ databases">
        <title>A novel member of the family Ruminococcaceae isolated from human faeces.</title>
        <authorList>
            <person name="Shkoporov A.N."/>
            <person name="Chaplin A.V."/>
            <person name="Motuzova O.V."/>
            <person name="Kafarskaia L.I."/>
            <person name="Efimov B.A."/>
        </authorList>
    </citation>
    <scope>NUCLEOTIDE SEQUENCE [LARGE SCALE GENOMIC DNA]</scope>
    <source>
        <strain evidence="2 3">668</strain>
    </source>
</reference>
<proteinExistence type="predicted"/>